<name>A0A8D8Z9I8_9HEMI</name>
<dbReference type="EMBL" id="HBUF01434416">
    <property type="protein sequence ID" value="CAG6742324.1"/>
    <property type="molecule type" value="Transcribed_RNA"/>
</dbReference>
<reference evidence="2" key="1">
    <citation type="submission" date="2021-05" db="EMBL/GenBank/DDBJ databases">
        <authorList>
            <person name="Alioto T."/>
            <person name="Alioto T."/>
            <person name="Gomez Garrido J."/>
        </authorList>
    </citation>
    <scope>NUCLEOTIDE SEQUENCE</scope>
</reference>
<dbReference type="Gene3D" id="3.40.50.300">
    <property type="entry name" value="P-loop containing nucleotide triphosphate hydrolases"/>
    <property type="match status" value="1"/>
</dbReference>
<dbReference type="Pfam" id="PF01057">
    <property type="entry name" value="Parvo_NS1"/>
    <property type="match status" value="1"/>
</dbReference>
<protein>
    <submittedName>
        <fullName evidence="2">Non-capsid protein NS-1</fullName>
    </submittedName>
</protein>
<evidence type="ECO:0000313" key="2">
    <source>
        <dbReference type="EMBL" id="CAG6742321.1"/>
    </source>
</evidence>
<feature type="domain" description="Parvovirus non-structural protein 1 helicase" evidence="1">
    <location>
        <begin position="98"/>
        <end position="207"/>
    </location>
</feature>
<proteinExistence type="predicted"/>
<dbReference type="AlphaFoldDB" id="A0A8D8Z9I8"/>
<accession>A0A8D8Z9I8</accession>
<organism evidence="2">
    <name type="scientific">Cacopsylla melanoneura</name>
    <dbReference type="NCBI Taxonomy" id="428564"/>
    <lineage>
        <taxon>Eukaryota</taxon>
        <taxon>Metazoa</taxon>
        <taxon>Ecdysozoa</taxon>
        <taxon>Arthropoda</taxon>
        <taxon>Hexapoda</taxon>
        <taxon>Insecta</taxon>
        <taxon>Pterygota</taxon>
        <taxon>Neoptera</taxon>
        <taxon>Paraneoptera</taxon>
        <taxon>Hemiptera</taxon>
        <taxon>Sternorrhyncha</taxon>
        <taxon>Psylloidea</taxon>
        <taxon>Psyllidae</taxon>
        <taxon>Psyllinae</taxon>
        <taxon>Cacopsylla</taxon>
    </lineage>
</organism>
<dbReference type="InterPro" id="IPR001257">
    <property type="entry name" value="Parvovirus_NS1_helicase"/>
</dbReference>
<dbReference type="GO" id="GO:0019079">
    <property type="term" value="P:viral genome replication"/>
    <property type="evidence" value="ECO:0007669"/>
    <property type="project" value="InterPro"/>
</dbReference>
<sequence length="212" mass="24976">MQIYNTRVWSEDPFRFLHKGNMLLNTCIEILELQYNDMSTVEFYDFYRQCEPANLIFNAPMGHVSEYYYSIDMSVDILHELLAFQFDKEPEAIKDFLKWLLWVCDKRVQKLNTLMIEGSANSGKNYFFDCVLHYYINWGQMGNFNKFQNFPLQGCVNKRIILWNEPRMEPGAEEDIKTLFGGDSTSAKVKYKPDTIIGRTPIIVLTNQLRSE</sequence>
<dbReference type="SUPFAM" id="SSF52540">
    <property type="entry name" value="P-loop containing nucleoside triphosphate hydrolases"/>
    <property type="match status" value="1"/>
</dbReference>
<evidence type="ECO:0000259" key="1">
    <source>
        <dbReference type="Pfam" id="PF01057"/>
    </source>
</evidence>
<dbReference type="InterPro" id="IPR027417">
    <property type="entry name" value="P-loop_NTPase"/>
</dbReference>
<dbReference type="EMBL" id="HBUF01434415">
    <property type="protein sequence ID" value="CAG6742321.1"/>
    <property type="molecule type" value="Transcribed_RNA"/>
</dbReference>